<dbReference type="EMBL" id="AP022581">
    <property type="protein sequence ID" value="BBX98456.1"/>
    <property type="molecule type" value="Genomic_DNA"/>
</dbReference>
<dbReference type="RefSeq" id="WP_232070602.1">
    <property type="nucleotide sequence ID" value="NZ_AP022581.1"/>
</dbReference>
<evidence type="ECO:0000313" key="2">
    <source>
        <dbReference type="Proteomes" id="UP000466396"/>
    </source>
</evidence>
<dbReference type="GO" id="GO:0006355">
    <property type="term" value="P:regulation of DNA-templated transcription"/>
    <property type="evidence" value="ECO:0007669"/>
    <property type="project" value="InterPro"/>
</dbReference>
<evidence type="ECO:0008006" key="3">
    <source>
        <dbReference type="Google" id="ProtNLM"/>
    </source>
</evidence>
<dbReference type="KEGG" id="mlj:MLAC_37500"/>
<gene>
    <name evidence="1" type="ORF">MLAC_37500</name>
</gene>
<reference evidence="1 2" key="1">
    <citation type="journal article" date="2019" name="Emerg. Microbes Infect.">
        <title>Comprehensive subspecies identification of 175 nontuberculous mycobacteria species based on 7547 genomic profiles.</title>
        <authorList>
            <person name="Matsumoto Y."/>
            <person name="Kinjo T."/>
            <person name="Motooka D."/>
            <person name="Nabeya D."/>
            <person name="Jung N."/>
            <person name="Uechi K."/>
            <person name="Horii T."/>
            <person name="Iida T."/>
            <person name="Fujita J."/>
            <person name="Nakamura S."/>
        </authorList>
    </citation>
    <scope>NUCLEOTIDE SEQUENCE [LARGE SCALE GENOMIC DNA]</scope>
    <source>
        <strain evidence="1 2">JCM 15657</strain>
    </source>
</reference>
<name>A0A7I7NP72_9MYCO</name>
<sequence>MDLSLAELGQHSVGLVNSQRHCSCITGRGSLLTVVLSGRLFGRHQGMLAYVKRRTVKISDALDARLRHEAERRNLTIAEITRDALEAYFGASGGRRRLGAAGAGRSGRTDISERIEEILAEVGS</sequence>
<dbReference type="Proteomes" id="UP000466396">
    <property type="component" value="Chromosome"/>
</dbReference>
<proteinExistence type="predicted"/>
<dbReference type="CDD" id="cd21631">
    <property type="entry name" value="RHH_CopG_NikR-like"/>
    <property type="match status" value="1"/>
</dbReference>
<keyword evidence="2" id="KW-1185">Reference proteome</keyword>
<evidence type="ECO:0000313" key="1">
    <source>
        <dbReference type="EMBL" id="BBX98456.1"/>
    </source>
</evidence>
<protein>
    <recommendedName>
        <fullName evidence="3">Ribbon-helix-helix protein CopG domain-containing protein</fullName>
    </recommendedName>
</protein>
<dbReference type="AlphaFoldDB" id="A0A7I7NP72"/>
<accession>A0A7I7NP72</accession>
<organism evidence="1 2">
    <name type="scientific">Mycobacterium lacus</name>
    <dbReference type="NCBI Taxonomy" id="169765"/>
    <lineage>
        <taxon>Bacteria</taxon>
        <taxon>Bacillati</taxon>
        <taxon>Actinomycetota</taxon>
        <taxon>Actinomycetes</taxon>
        <taxon>Mycobacteriales</taxon>
        <taxon>Mycobacteriaceae</taxon>
        <taxon>Mycobacterium</taxon>
    </lineage>
</organism>